<proteinExistence type="predicted"/>
<gene>
    <name evidence="3" type="ORF">M4L21_01655</name>
</gene>
<feature type="region of interest" description="Disordered" evidence="1">
    <location>
        <begin position="42"/>
        <end position="152"/>
    </location>
</feature>
<dbReference type="AlphaFoldDB" id="A0A9X4R0D7"/>
<feature type="compositionally biased region" description="Low complexity" evidence="1">
    <location>
        <begin position="93"/>
        <end position="104"/>
    </location>
</feature>
<evidence type="ECO:0000256" key="2">
    <source>
        <dbReference type="SAM" id="SignalP"/>
    </source>
</evidence>
<feature type="compositionally biased region" description="Polar residues" evidence="1">
    <location>
        <begin position="105"/>
        <end position="118"/>
    </location>
</feature>
<feature type="compositionally biased region" description="Polar residues" evidence="1">
    <location>
        <begin position="82"/>
        <end position="92"/>
    </location>
</feature>
<dbReference type="Proteomes" id="UP001152302">
    <property type="component" value="Unassembled WGS sequence"/>
</dbReference>
<feature type="compositionally biased region" description="Polar residues" evidence="1">
    <location>
        <begin position="127"/>
        <end position="143"/>
    </location>
</feature>
<dbReference type="RefSeq" id="WP_277580256.1">
    <property type="nucleotide sequence ID" value="NZ_JAMBPV010000001.1"/>
</dbReference>
<dbReference type="EMBL" id="JAMBPX010000001">
    <property type="protein sequence ID" value="MDG0858015.1"/>
    <property type="molecule type" value="Genomic_DNA"/>
</dbReference>
<feature type="compositionally biased region" description="Basic and acidic residues" evidence="1">
    <location>
        <begin position="56"/>
        <end position="75"/>
    </location>
</feature>
<name>A0A9X4R0D7_9STAP</name>
<keyword evidence="2" id="KW-0732">Signal</keyword>
<evidence type="ECO:0000313" key="4">
    <source>
        <dbReference type="Proteomes" id="UP001152302"/>
    </source>
</evidence>
<sequence length="152" mass="16859">MKKKSSGILFSLSVAGFIIASSNAHANTSGETNEQIHNVEQSVNKDDNIQQNITSTEDKNIPSEDTTKTNDESKNNIDAVKQNGQTSINPSDENQAQQKQNEQNITDQETQNEEQGQKINKKHTENTTDSNEYIASNHNPGNTEQEETKVIN</sequence>
<evidence type="ECO:0000313" key="3">
    <source>
        <dbReference type="EMBL" id="MDG0858015.1"/>
    </source>
</evidence>
<feature type="signal peptide" evidence="2">
    <location>
        <begin position="1"/>
        <end position="26"/>
    </location>
</feature>
<evidence type="ECO:0000256" key="1">
    <source>
        <dbReference type="SAM" id="MobiDB-lite"/>
    </source>
</evidence>
<comment type="caution">
    <text evidence="3">The sequence shown here is derived from an EMBL/GenBank/DDBJ whole genome shotgun (WGS) entry which is preliminary data.</text>
</comment>
<evidence type="ECO:0008006" key="5">
    <source>
        <dbReference type="Google" id="ProtNLM"/>
    </source>
</evidence>
<feature type="chain" id="PRO_5040928553" description="N-acetylmuramoyl-L-alanine amidase" evidence="2">
    <location>
        <begin position="27"/>
        <end position="152"/>
    </location>
</feature>
<organism evidence="3 4">
    <name type="scientific">Staphylococcus equorum</name>
    <dbReference type="NCBI Taxonomy" id="246432"/>
    <lineage>
        <taxon>Bacteria</taxon>
        <taxon>Bacillati</taxon>
        <taxon>Bacillota</taxon>
        <taxon>Bacilli</taxon>
        <taxon>Bacillales</taxon>
        <taxon>Staphylococcaceae</taxon>
        <taxon>Staphylococcus</taxon>
    </lineage>
</organism>
<accession>A0A9X4R0D7</accession>
<reference evidence="3" key="1">
    <citation type="submission" date="2022-05" db="EMBL/GenBank/DDBJ databases">
        <title>Comparative genomics of Staphylococcus equorum isolates.</title>
        <authorList>
            <person name="Luelf R.H."/>
        </authorList>
    </citation>
    <scope>NUCLEOTIDE SEQUENCE</scope>
    <source>
        <strain evidence="3">TMW 2.2343</strain>
    </source>
</reference>
<protein>
    <recommendedName>
        <fullName evidence="5">N-acetylmuramoyl-L-alanine amidase</fullName>
    </recommendedName>
</protein>